<reference evidence="2" key="2">
    <citation type="submission" date="2017-10" db="EMBL/GenBank/DDBJ databases">
        <title>Ladona fulva Genome sequencing and assembly.</title>
        <authorList>
            <person name="Murali S."/>
            <person name="Richards S."/>
            <person name="Bandaranaike D."/>
            <person name="Bellair M."/>
            <person name="Blankenburg K."/>
            <person name="Chao H."/>
            <person name="Dinh H."/>
            <person name="Doddapaneni H."/>
            <person name="Dugan-Rocha S."/>
            <person name="Elkadiri S."/>
            <person name="Gnanaolivu R."/>
            <person name="Hernandez B."/>
            <person name="Skinner E."/>
            <person name="Javaid M."/>
            <person name="Lee S."/>
            <person name="Li M."/>
            <person name="Ming W."/>
            <person name="Munidasa M."/>
            <person name="Muniz J."/>
            <person name="Nguyen L."/>
            <person name="Hughes D."/>
            <person name="Osuji N."/>
            <person name="Pu L.-L."/>
            <person name="Puazo M."/>
            <person name="Qu C."/>
            <person name="Quiroz J."/>
            <person name="Raj R."/>
            <person name="Weissenberger G."/>
            <person name="Xin Y."/>
            <person name="Zou X."/>
            <person name="Han Y."/>
            <person name="Worley K."/>
            <person name="Muzny D."/>
            <person name="Gibbs R."/>
        </authorList>
    </citation>
    <scope>NUCLEOTIDE SEQUENCE</scope>
    <source>
        <strain evidence="2">Sampled in the wild</strain>
    </source>
</reference>
<dbReference type="OrthoDB" id="8170333at2759"/>
<dbReference type="EMBL" id="KZ308961">
    <property type="protein sequence ID" value="KAG8235866.1"/>
    <property type="molecule type" value="Genomic_DNA"/>
</dbReference>
<gene>
    <name evidence="2" type="ORF">J437_LFUL016473</name>
</gene>
<reference evidence="2" key="1">
    <citation type="submission" date="2013-04" db="EMBL/GenBank/DDBJ databases">
        <authorList>
            <person name="Qu J."/>
            <person name="Murali S.C."/>
            <person name="Bandaranaike D."/>
            <person name="Bellair M."/>
            <person name="Blankenburg K."/>
            <person name="Chao H."/>
            <person name="Dinh H."/>
            <person name="Doddapaneni H."/>
            <person name="Downs B."/>
            <person name="Dugan-Rocha S."/>
            <person name="Elkadiri S."/>
            <person name="Gnanaolivu R.D."/>
            <person name="Hernandez B."/>
            <person name="Javaid M."/>
            <person name="Jayaseelan J.C."/>
            <person name="Lee S."/>
            <person name="Li M."/>
            <person name="Ming W."/>
            <person name="Munidasa M."/>
            <person name="Muniz J."/>
            <person name="Nguyen L."/>
            <person name="Ongeri F."/>
            <person name="Osuji N."/>
            <person name="Pu L.-L."/>
            <person name="Puazo M."/>
            <person name="Qu C."/>
            <person name="Quiroz J."/>
            <person name="Raj R."/>
            <person name="Weissenberger G."/>
            <person name="Xin Y."/>
            <person name="Zou X."/>
            <person name="Han Y."/>
            <person name="Richards S."/>
            <person name="Worley K."/>
            <person name="Muzny D."/>
            <person name="Gibbs R."/>
        </authorList>
    </citation>
    <scope>NUCLEOTIDE SEQUENCE</scope>
    <source>
        <strain evidence="2">Sampled in the wild</strain>
    </source>
</reference>
<dbReference type="InterPro" id="IPR001156">
    <property type="entry name" value="Transferrin-like_dom"/>
</dbReference>
<comment type="caution">
    <text evidence="2">The sequence shown here is derived from an EMBL/GenBank/DDBJ whole genome shotgun (WGS) entry which is preliminary data.</text>
</comment>
<protein>
    <recommendedName>
        <fullName evidence="1">Transferrin-like domain-containing protein</fullName>
    </recommendedName>
</protein>
<feature type="domain" description="Transferrin-like" evidence="1">
    <location>
        <begin position="43"/>
        <end position="406"/>
    </location>
</feature>
<evidence type="ECO:0000313" key="3">
    <source>
        <dbReference type="Proteomes" id="UP000792457"/>
    </source>
</evidence>
<keyword evidence="3" id="KW-1185">Reference proteome</keyword>
<sequence>MSRPSIATFPFASGFFISRRLCSDWSVSAVKKTGKEEFSGRRGRWRSVSHVHDRFCVVTSSNSSGTAPKYCPFLDAEDSPAVCVLECLRRLTVGKADFAVLQAEEIFVASKTSSPQVLITNELRLWKEYKYEYQMVVIVRNTLNITGISDLRGKRFCHPGFDLQHDWTDVTSNCEPNMTIMENRLKSSSEFFGSACKPGSWVGDPSFDEILKSKYPNLCQLCDVPRQCSNLDKYWGPKGVLLCLSDEAGDVAWARLDDTLFHFGINPDGPALAVPAEFSVLCPNGNLEPLAPLTARSPPPCSWMSRPWGVVAARSKIALEVQKLVSMLDNAVYRTWQWALQYLLTRHTHSIVEIETMLTPEDYLSKADGFLSASAQFSCGMSRSVKMCTPTLLEEAKCSWMREASLAYGLSPAVSCLGPEGEDGKNDDVNHCLESVAKGSADVAVLDTKDQLLAERSGFLNKNYDLYNLIN</sequence>
<dbReference type="Proteomes" id="UP000792457">
    <property type="component" value="Unassembled WGS sequence"/>
</dbReference>
<dbReference type="AlphaFoldDB" id="A0A8K0P6Q1"/>
<organism evidence="2 3">
    <name type="scientific">Ladona fulva</name>
    <name type="common">Scarce chaser dragonfly</name>
    <name type="synonym">Libellula fulva</name>
    <dbReference type="NCBI Taxonomy" id="123851"/>
    <lineage>
        <taxon>Eukaryota</taxon>
        <taxon>Metazoa</taxon>
        <taxon>Ecdysozoa</taxon>
        <taxon>Arthropoda</taxon>
        <taxon>Hexapoda</taxon>
        <taxon>Insecta</taxon>
        <taxon>Pterygota</taxon>
        <taxon>Palaeoptera</taxon>
        <taxon>Odonata</taxon>
        <taxon>Epiprocta</taxon>
        <taxon>Anisoptera</taxon>
        <taxon>Libelluloidea</taxon>
        <taxon>Libellulidae</taxon>
        <taxon>Ladona</taxon>
    </lineage>
</organism>
<evidence type="ECO:0000259" key="1">
    <source>
        <dbReference type="PROSITE" id="PS51408"/>
    </source>
</evidence>
<dbReference type="Gene3D" id="3.40.190.10">
    <property type="entry name" value="Periplasmic binding protein-like II"/>
    <property type="match status" value="2"/>
</dbReference>
<proteinExistence type="predicted"/>
<dbReference type="PROSITE" id="PS51408">
    <property type="entry name" value="TRANSFERRIN_LIKE_4"/>
    <property type="match status" value="1"/>
</dbReference>
<dbReference type="SMART" id="SM00094">
    <property type="entry name" value="TR_FER"/>
    <property type="match status" value="1"/>
</dbReference>
<evidence type="ECO:0000313" key="2">
    <source>
        <dbReference type="EMBL" id="KAG8235866.1"/>
    </source>
</evidence>
<name>A0A8K0P6Q1_LADFU</name>
<dbReference type="PRINTS" id="PR00422">
    <property type="entry name" value="TRANSFERRIN"/>
</dbReference>
<dbReference type="SUPFAM" id="SSF53850">
    <property type="entry name" value="Periplasmic binding protein-like II"/>
    <property type="match status" value="2"/>
</dbReference>
<accession>A0A8K0P6Q1</accession>
<dbReference type="Pfam" id="PF00405">
    <property type="entry name" value="Transferrin"/>
    <property type="match status" value="1"/>
</dbReference>
<dbReference type="PANTHER" id="PTHR11485">
    <property type="entry name" value="TRANSFERRIN"/>
    <property type="match status" value="1"/>
</dbReference>